<dbReference type="Gene3D" id="3.40.50.1000">
    <property type="entry name" value="HAD superfamily/HAD-like"/>
    <property type="match status" value="1"/>
</dbReference>
<gene>
    <name evidence="1" type="ORF">A2870_03495</name>
</gene>
<dbReference type="STRING" id="1797711.A2870_03495"/>
<dbReference type="InterPro" id="IPR036412">
    <property type="entry name" value="HAD-like_sf"/>
</dbReference>
<evidence type="ECO:0000313" key="1">
    <source>
        <dbReference type="EMBL" id="OGD87187.1"/>
    </source>
</evidence>
<dbReference type="EMBL" id="MFAZ01000018">
    <property type="protein sequence ID" value="OGD87187.1"/>
    <property type="molecule type" value="Genomic_DNA"/>
</dbReference>
<dbReference type="InterPro" id="IPR023214">
    <property type="entry name" value="HAD_sf"/>
</dbReference>
<reference evidence="1 2" key="1">
    <citation type="journal article" date="2016" name="Nat. Commun.">
        <title>Thousands of microbial genomes shed light on interconnected biogeochemical processes in an aquifer system.</title>
        <authorList>
            <person name="Anantharaman K."/>
            <person name="Brown C.T."/>
            <person name="Hug L.A."/>
            <person name="Sharon I."/>
            <person name="Castelle C.J."/>
            <person name="Probst A.J."/>
            <person name="Thomas B.C."/>
            <person name="Singh A."/>
            <person name="Wilkins M.J."/>
            <person name="Karaoz U."/>
            <person name="Brodie E.L."/>
            <person name="Williams K.H."/>
            <person name="Hubbard S.S."/>
            <person name="Banfield J.F."/>
        </authorList>
    </citation>
    <scope>NUCLEOTIDE SEQUENCE [LARGE SCALE GENOMIC DNA]</scope>
</reference>
<accession>A0A1F5G5R2</accession>
<evidence type="ECO:0000313" key="2">
    <source>
        <dbReference type="Proteomes" id="UP000179102"/>
    </source>
</evidence>
<dbReference type="Proteomes" id="UP000179102">
    <property type="component" value="Unassembled WGS sequence"/>
</dbReference>
<sequence length="376" mass="41819">MSERTSGATLARLPETGAAFHIGRVYPNGHSNGNSSETAVVENPGDLQPHHILTYIALINSSIAPYIEYIDAYLEGRNGHNPQIREAEQIADTLVSKQKAFSREHSFPSETSIRMSKLMADADAETKGLSNEHKAAARLAKFDGVQIATDHDGTWTDLKGRVDIGEHISYFPESNYLKDLIPTSAHAEYLLKKHTRKVFPFVFTSLWRHYLTDERGEQLFRNAGHYLPLRDGAKSLLDYLGSQNTKVTFVSHNFKPIIEGLLDKMGSETPVEIQAITSDSLNTLDKSATLHALVKENPTKPIIFIGDGETDFDIVEAYRKGIIATIFALEGVGFDTMLTDQNIPHFTFRDLNDIRVKLEELTSLANTYRTANANAA</sequence>
<comment type="caution">
    <text evidence="1">The sequence shown here is derived from an EMBL/GenBank/DDBJ whole genome shotgun (WGS) entry which is preliminary data.</text>
</comment>
<dbReference type="SUPFAM" id="SSF56784">
    <property type="entry name" value="HAD-like"/>
    <property type="match status" value="1"/>
</dbReference>
<organism evidence="1 2">
    <name type="scientific">Candidatus Curtissbacteria bacterium RIFCSPHIGHO2_01_FULL_41_11</name>
    <dbReference type="NCBI Taxonomy" id="1797711"/>
    <lineage>
        <taxon>Bacteria</taxon>
        <taxon>Candidatus Curtissiibacteriota</taxon>
    </lineage>
</organism>
<protein>
    <submittedName>
        <fullName evidence="1">Uncharacterized protein</fullName>
    </submittedName>
</protein>
<dbReference type="AlphaFoldDB" id="A0A1F5G5R2"/>
<proteinExistence type="predicted"/>
<name>A0A1F5G5R2_9BACT</name>